<proteinExistence type="predicted"/>
<accession>A0A197ZW97</accession>
<comment type="caution">
    <text evidence="1">The sequence shown here is derived from an EMBL/GenBank/DDBJ whole genome shotgun (WGS) entry which is preliminary data.</text>
</comment>
<evidence type="ECO:0008006" key="3">
    <source>
        <dbReference type="Google" id="ProtNLM"/>
    </source>
</evidence>
<dbReference type="AlphaFoldDB" id="A0A197ZW97"/>
<name>A0A197ZW97_9BACL</name>
<dbReference type="Proteomes" id="UP000078454">
    <property type="component" value="Unassembled WGS sequence"/>
</dbReference>
<protein>
    <recommendedName>
        <fullName evidence="3">DUF2515 domain-containing protein</fullName>
    </recommendedName>
</protein>
<evidence type="ECO:0000313" key="2">
    <source>
        <dbReference type="Proteomes" id="UP000078454"/>
    </source>
</evidence>
<sequence length="417" mass="47404">MRGLPGAVVGLIKQQAAKFMNSSELTEHEHGSSTAYIEISPAAQARLEKALHQQLALLQGGVTSPSPTAQEQQILESIIAQTHLHNRNNVTRTHAYWVIYREHPELHWALLAHMVSRNGGWSMTDLRGELVPHLMNNDASEHAFSFLERANVLIFQDAYPQLLLYAESKKRRQRLFHLLPYLHISTWMLPIWQDFWLYQDSALLTIGLIINEQHYIEERVVQNPLYKQTVLDTALFKTQAWLQLNQVGFPFRSSSMTPPQPHLAGLILESFTKLTERIEFGKSLYAILYGVPGVLQGVFAFASGTPHTGSRSDYWPHLFAPIRKTPPDRKYQERLDGYSLKKGAAPFYSPPLHSAWPDRPIAPIERGDWFKLEGEPLQHIRSIEVPSAYDLTQDLCLGLSKIELAVVSAQAIKKIIR</sequence>
<keyword evidence="2" id="KW-1185">Reference proteome</keyword>
<dbReference type="InterPro" id="IPR019658">
    <property type="entry name" value="DUF2515"/>
</dbReference>
<organism evidence="1 2">
    <name type="scientific">Paenibacillus oryzisoli</name>
    <dbReference type="NCBI Taxonomy" id="1850517"/>
    <lineage>
        <taxon>Bacteria</taxon>
        <taxon>Bacillati</taxon>
        <taxon>Bacillota</taxon>
        <taxon>Bacilli</taxon>
        <taxon>Bacillales</taxon>
        <taxon>Paenibacillaceae</taxon>
        <taxon>Paenibacillus</taxon>
    </lineage>
</organism>
<dbReference type="STRING" id="1850517.A8708_10910"/>
<dbReference type="Pfam" id="PF10720">
    <property type="entry name" value="DUF2515"/>
    <property type="match status" value="1"/>
</dbReference>
<dbReference type="EMBL" id="LYPB01000095">
    <property type="protein sequence ID" value="OAS13305.1"/>
    <property type="molecule type" value="Genomic_DNA"/>
</dbReference>
<reference evidence="1 2" key="1">
    <citation type="submission" date="2016-05" db="EMBL/GenBank/DDBJ databases">
        <title>Paenibacillus sp. 1ZS3-15 nov., isolated from the rhizosphere soil.</title>
        <authorList>
            <person name="Zhang X.X."/>
            <person name="Zhang J."/>
        </authorList>
    </citation>
    <scope>NUCLEOTIDE SEQUENCE [LARGE SCALE GENOMIC DNA]</scope>
    <source>
        <strain evidence="1 2">1ZS3-15</strain>
    </source>
</reference>
<evidence type="ECO:0000313" key="1">
    <source>
        <dbReference type="EMBL" id="OAS13305.1"/>
    </source>
</evidence>
<gene>
    <name evidence="1" type="ORF">A8708_10910</name>
</gene>